<dbReference type="RefSeq" id="WP_021192381.1">
    <property type="nucleotide sequence ID" value="NZ_JBDJLH010000004.1"/>
</dbReference>
<sequence length="132" mass="15111">MSRLKNRIQLIGHLGSDPVVKISTSGTKVSTLRLATKDLFKNKAGEWVDETQWHTLVIWGNLNTTVEKYCLRGSELLVEGKLTYREYEDNNGNNKTITEIKVDSLIVMNKSKLKKRNEEISSQEITEEDLPF</sequence>
<keyword evidence="2" id="KW-0234">DNA repair</keyword>
<dbReference type="PIRSF" id="PIRSF002070">
    <property type="entry name" value="SSB"/>
    <property type="match status" value="1"/>
</dbReference>
<dbReference type="GO" id="GO:0003677">
    <property type="term" value="F:DNA binding"/>
    <property type="evidence" value="ECO:0007669"/>
    <property type="project" value="UniProtKB-KW"/>
</dbReference>
<dbReference type="PANTHER" id="PTHR10302:SF0">
    <property type="entry name" value="SINGLE-STRANDED DNA-BINDING PROTEIN, MITOCHONDRIAL"/>
    <property type="match status" value="1"/>
</dbReference>
<dbReference type="Pfam" id="PF00436">
    <property type="entry name" value="SSB"/>
    <property type="match status" value="1"/>
</dbReference>
<name>A0ABV0BVJ7_9SPHI</name>
<keyword evidence="2" id="KW-0227">DNA damage</keyword>
<keyword evidence="5" id="KW-1185">Reference proteome</keyword>
<protein>
    <recommendedName>
        <fullName evidence="2 3">Single-stranded DNA-binding protein</fullName>
        <shortName evidence="2">SSB</shortName>
    </recommendedName>
</protein>
<evidence type="ECO:0000256" key="2">
    <source>
        <dbReference type="HAMAP-Rule" id="MF_00984"/>
    </source>
</evidence>
<dbReference type="CDD" id="cd04496">
    <property type="entry name" value="SSB_OBF"/>
    <property type="match status" value="1"/>
</dbReference>
<dbReference type="PANTHER" id="PTHR10302">
    <property type="entry name" value="SINGLE-STRANDED DNA-BINDING PROTEIN"/>
    <property type="match status" value="1"/>
</dbReference>
<feature type="short sequence motif" description="Important for interaction with partner proteins" evidence="2">
    <location>
        <begin position="127"/>
        <end position="132"/>
    </location>
</feature>
<dbReference type="InterPro" id="IPR012340">
    <property type="entry name" value="NA-bd_OB-fold"/>
</dbReference>
<gene>
    <name evidence="4" type="primary">ssb</name>
    <name evidence="4" type="ORF">ABE541_08985</name>
</gene>
<comment type="function">
    <text evidence="2">Plays an important role in DNA replication, recombination and repair. Binds to ssDNA and to an array of partner proteins to recruit them to their sites of action during DNA metabolism.</text>
</comment>
<proteinExistence type="inferred from homology"/>
<dbReference type="SUPFAM" id="SSF50249">
    <property type="entry name" value="Nucleic acid-binding proteins"/>
    <property type="match status" value="1"/>
</dbReference>
<keyword evidence="2" id="KW-0235">DNA replication</keyword>
<evidence type="ECO:0000256" key="1">
    <source>
        <dbReference type="ARBA" id="ARBA00023125"/>
    </source>
</evidence>
<dbReference type="HAMAP" id="MF_00984">
    <property type="entry name" value="SSB"/>
    <property type="match status" value="1"/>
</dbReference>
<keyword evidence="1 2" id="KW-0238">DNA-binding</keyword>
<dbReference type="Proteomes" id="UP001409291">
    <property type="component" value="Unassembled WGS sequence"/>
</dbReference>
<evidence type="ECO:0000313" key="4">
    <source>
        <dbReference type="EMBL" id="MEN5377392.1"/>
    </source>
</evidence>
<dbReference type="PROSITE" id="PS50935">
    <property type="entry name" value="SSB"/>
    <property type="match status" value="1"/>
</dbReference>
<dbReference type="EMBL" id="JBDJNQ010000003">
    <property type="protein sequence ID" value="MEN5377392.1"/>
    <property type="molecule type" value="Genomic_DNA"/>
</dbReference>
<comment type="subunit">
    <text evidence="2">Homotetramer.</text>
</comment>
<evidence type="ECO:0000256" key="3">
    <source>
        <dbReference type="PIRNR" id="PIRNR002070"/>
    </source>
</evidence>
<comment type="caution">
    <text evidence="2">Lacks conserved residue(s) required for the propagation of feature annotation.</text>
</comment>
<dbReference type="Gene3D" id="2.40.50.140">
    <property type="entry name" value="Nucleic acid-binding proteins"/>
    <property type="match status" value="1"/>
</dbReference>
<reference evidence="4 5" key="1">
    <citation type="submission" date="2024-04" db="EMBL/GenBank/DDBJ databases">
        <title>WGS of bacteria from Torrens River.</title>
        <authorList>
            <person name="Wyrsch E.R."/>
            <person name="Drigo B."/>
        </authorList>
    </citation>
    <scope>NUCLEOTIDE SEQUENCE [LARGE SCALE GENOMIC DNA]</scope>
    <source>
        <strain evidence="4 5">TWI391</strain>
    </source>
</reference>
<evidence type="ECO:0000313" key="5">
    <source>
        <dbReference type="Proteomes" id="UP001409291"/>
    </source>
</evidence>
<comment type="caution">
    <text evidence="4">The sequence shown here is derived from an EMBL/GenBank/DDBJ whole genome shotgun (WGS) entry which is preliminary data.</text>
</comment>
<accession>A0ABV0BVJ7</accession>
<dbReference type="NCBIfam" id="TIGR00621">
    <property type="entry name" value="ssb"/>
    <property type="match status" value="1"/>
</dbReference>
<keyword evidence="2" id="KW-0233">DNA recombination</keyword>
<dbReference type="InterPro" id="IPR000424">
    <property type="entry name" value="Primosome_PriB/ssb"/>
</dbReference>
<organism evidence="4 5">
    <name type="scientific">Sphingobacterium kitahiroshimense</name>
    <dbReference type="NCBI Taxonomy" id="470446"/>
    <lineage>
        <taxon>Bacteria</taxon>
        <taxon>Pseudomonadati</taxon>
        <taxon>Bacteroidota</taxon>
        <taxon>Sphingobacteriia</taxon>
        <taxon>Sphingobacteriales</taxon>
        <taxon>Sphingobacteriaceae</taxon>
        <taxon>Sphingobacterium</taxon>
    </lineage>
</organism>
<dbReference type="InterPro" id="IPR011344">
    <property type="entry name" value="ssDNA-bd"/>
</dbReference>